<reference evidence="1" key="2">
    <citation type="journal article" date="2015" name="Fish Shellfish Immunol.">
        <title>Early steps in the European eel (Anguilla anguilla)-Vibrio vulnificus interaction in the gills: Role of the RtxA13 toxin.</title>
        <authorList>
            <person name="Callol A."/>
            <person name="Pajuelo D."/>
            <person name="Ebbesson L."/>
            <person name="Teles M."/>
            <person name="MacKenzie S."/>
            <person name="Amaro C."/>
        </authorList>
    </citation>
    <scope>NUCLEOTIDE SEQUENCE</scope>
</reference>
<dbReference type="EMBL" id="GBXM01088564">
    <property type="protein sequence ID" value="JAH20013.1"/>
    <property type="molecule type" value="Transcribed_RNA"/>
</dbReference>
<sequence length="59" mass="6431">MTGRYAILPSYGLVGQRAPYLFSTESLALFRVPTKITTVTTDSQPVKTLISVSSDPINQ</sequence>
<accession>A0A0E9QV75</accession>
<proteinExistence type="predicted"/>
<evidence type="ECO:0000313" key="1">
    <source>
        <dbReference type="EMBL" id="JAH20013.1"/>
    </source>
</evidence>
<protein>
    <submittedName>
        <fullName evidence="1">Uncharacterized protein</fullName>
    </submittedName>
</protein>
<dbReference type="AlphaFoldDB" id="A0A0E9QV75"/>
<name>A0A0E9QV75_ANGAN</name>
<reference evidence="1" key="1">
    <citation type="submission" date="2014-11" db="EMBL/GenBank/DDBJ databases">
        <authorList>
            <person name="Amaro Gonzalez C."/>
        </authorList>
    </citation>
    <scope>NUCLEOTIDE SEQUENCE</scope>
</reference>
<organism evidence="1">
    <name type="scientific">Anguilla anguilla</name>
    <name type="common">European freshwater eel</name>
    <name type="synonym">Muraena anguilla</name>
    <dbReference type="NCBI Taxonomy" id="7936"/>
    <lineage>
        <taxon>Eukaryota</taxon>
        <taxon>Metazoa</taxon>
        <taxon>Chordata</taxon>
        <taxon>Craniata</taxon>
        <taxon>Vertebrata</taxon>
        <taxon>Euteleostomi</taxon>
        <taxon>Actinopterygii</taxon>
        <taxon>Neopterygii</taxon>
        <taxon>Teleostei</taxon>
        <taxon>Anguilliformes</taxon>
        <taxon>Anguillidae</taxon>
        <taxon>Anguilla</taxon>
    </lineage>
</organism>